<dbReference type="GO" id="GO:0032264">
    <property type="term" value="P:IMP salvage"/>
    <property type="evidence" value="ECO:0007669"/>
    <property type="project" value="TreeGrafter"/>
</dbReference>
<comment type="catalytic activity">
    <reaction evidence="2">
        <text>IMP + diphosphate = hypoxanthine + 5-phospho-alpha-D-ribose 1-diphosphate</text>
        <dbReference type="Rhea" id="RHEA:17973"/>
        <dbReference type="ChEBI" id="CHEBI:17368"/>
        <dbReference type="ChEBI" id="CHEBI:33019"/>
        <dbReference type="ChEBI" id="CHEBI:58017"/>
        <dbReference type="ChEBI" id="CHEBI:58053"/>
        <dbReference type="EC" id="2.4.2.8"/>
    </reaction>
    <physiologicalReaction direction="right-to-left" evidence="2">
        <dbReference type="Rhea" id="RHEA:17975"/>
    </physiologicalReaction>
</comment>
<reference evidence="4" key="1">
    <citation type="submission" date="2020-10" db="EMBL/GenBank/DDBJ databases">
        <authorList>
            <person name="Gilroy R."/>
        </authorList>
    </citation>
    <scope>NUCLEOTIDE SEQUENCE</scope>
    <source>
        <strain evidence="4">B3-2255</strain>
    </source>
</reference>
<dbReference type="Proteomes" id="UP000823772">
    <property type="component" value="Unassembled WGS sequence"/>
</dbReference>
<dbReference type="Gene3D" id="3.40.50.2020">
    <property type="match status" value="1"/>
</dbReference>
<dbReference type="SUPFAM" id="SSF53271">
    <property type="entry name" value="PRTase-like"/>
    <property type="match status" value="1"/>
</dbReference>
<reference evidence="4" key="2">
    <citation type="journal article" date="2021" name="PeerJ">
        <title>Extensive microbial diversity within the chicken gut microbiome revealed by metagenomics and culture.</title>
        <authorList>
            <person name="Gilroy R."/>
            <person name="Ravi A."/>
            <person name="Getino M."/>
            <person name="Pursley I."/>
            <person name="Horton D.L."/>
            <person name="Alikhan N.F."/>
            <person name="Baker D."/>
            <person name="Gharbi K."/>
            <person name="Hall N."/>
            <person name="Watson M."/>
            <person name="Adriaenssens E.M."/>
            <person name="Foster-Nyarko E."/>
            <person name="Jarju S."/>
            <person name="Secka A."/>
            <person name="Antonio M."/>
            <person name="Oren A."/>
            <person name="Chaudhuri R.R."/>
            <person name="La Ragione R."/>
            <person name="Hildebrand F."/>
            <person name="Pallen M.J."/>
        </authorList>
    </citation>
    <scope>NUCLEOTIDE SEQUENCE</scope>
    <source>
        <strain evidence="4">B3-2255</strain>
    </source>
</reference>
<feature type="domain" description="Phosphoribosyltransferase" evidence="3">
    <location>
        <begin position="15"/>
        <end position="165"/>
    </location>
</feature>
<evidence type="ECO:0000313" key="5">
    <source>
        <dbReference type="Proteomes" id="UP000823772"/>
    </source>
</evidence>
<dbReference type="GO" id="GO:0004422">
    <property type="term" value="F:hypoxanthine phosphoribosyltransferase activity"/>
    <property type="evidence" value="ECO:0007669"/>
    <property type="project" value="TreeGrafter"/>
</dbReference>
<evidence type="ECO:0000256" key="2">
    <source>
        <dbReference type="ARBA" id="ARBA00049402"/>
    </source>
</evidence>
<dbReference type="GO" id="GO:0006178">
    <property type="term" value="P:guanine salvage"/>
    <property type="evidence" value="ECO:0007669"/>
    <property type="project" value="TreeGrafter"/>
</dbReference>
<dbReference type="InterPro" id="IPR050408">
    <property type="entry name" value="HGPRT"/>
</dbReference>
<dbReference type="GO" id="GO:0000287">
    <property type="term" value="F:magnesium ion binding"/>
    <property type="evidence" value="ECO:0007669"/>
    <property type="project" value="TreeGrafter"/>
</dbReference>
<dbReference type="GO" id="GO:0046100">
    <property type="term" value="P:hypoxanthine metabolic process"/>
    <property type="evidence" value="ECO:0007669"/>
    <property type="project" value="TreeGrafter"/>
</dbReference>
<keyword evidence="4" id="KW-0808">Transferase</keyword>
<evidence type="ECO:0000259" key="3">
    <source>
        <dbReference type="Pfam" id="PF00156"/>
    </source>
</evidence>
<proteinExistence type="predicted"/>
<dbReference type="EMBL" id="JADILY010000170">
    <property type="protein sequence ID" value="MBO8482468.1"/>
    <property type="molecule type" value="Genomic_DNA"/>
</dbReference>
<name>A0A9D9J1F9_9BACT</name>
<dbReference type="InterPro" id="IPR029057">
    <property type="entry name" value="PRTase-like"/>
</dbReference>
<evidence type="ECO:0000313" key="4">
    <source>
        <dbReference type="EMBL" id="MBO8482468.1"/>
    </source>
</evidence>
<gene>
    <name evidence="4" type="ORF">IAC87_08005</name>
</gene>
<sequence length="181" mass="20016">MEHIKISDKSFKPYLGHEEIMAAIDRVAEKINRDFRGSDEIPVVLCVLNGSIIFTSELMQRLDFECELASIKLSSYSGTKSTGCVQTAMGLTCDVKGRKVIVVEDIVDTGNTIVKLDSILREAGASEVRICTLLFKPGSYGKDIPIDYIAKEIPNDFIVGFGLDYNGLGRGLREIYVIDED</sequence>
<dbReference type="Pfam" id="PF00156">
    <property type="entry name" value="Pribosyltran"/>
    <property type="match status" value="1"/>
</dbReference>
<comment type="catalytic activity">
    <reaction evidence="1">
        <text>GMP + diphosphate = guanine + 5-phospho-alpha-D-ribose 1-diphosphate</text>
        <dbReference type="Rhea" id="RHEA:25424"/>
        <dbReference type="ChEBI" id="CHEBI:16235"/>
        <dbReference type="ChEBI" id="CHEBI:33019"/>
        <dbReference type="ChEBI" id="CHEBI:58017"/>
        <dbReference type="ChEBI" id="CHEBI:58115"/>
        <dbReference type="EC" id="2.4.2.8"/>
    </reaction>
    <physiologicalReaction direction="right-to-left" evidence="1">
        <dbReference type="Rhea" id="RHEA:25426"/>
    </physiologicalReaction>
</comment>
<dbReference type="PANTHER" id="PTHR43340">
    <property type="entry name" value="HYPOXANTHINE-GUANINE PHOSPHORIBOSYLTRANSFERASE"/>
    <property type="match status" value="1"/>
</dbReference>
<dbReference type="InterPro" id="IPR000836">
    <property type="entry name" value="PRTase_dom"/>
</dbReference>
<evidence type="ECO:0000256" key="1">
    <source>
        <dbReference type="ARBA" id="ARBA00048811"/>
    </source>
</evidence>
<dbReference type="AlphaFoldDB" id="A0A9D9J1F9"/>
<dbReference type="CDD" id="cd06223">
    <property type="entry name" value="PRTases_typeI"/>
    <property type="match status" value="1"/>
</dbReference>
<dbReference type="GO" id="GO:0005829">
    <property type="term" value="C:cytosol"/>
    <property type="evidence" value="ECO:0007669"/>
    <property type="project" value="TreeGrafter"/>
</dbReference>
<dbReference type="PANTHER" id="PTHR43340:SF1">
    <property type="entry name" value="HYPOXANTHINE PHOSPHORIBOSYLTRANSFERASE"/>
    <property type="match status" value="1"/>
</dbReference>
<accession>A0A9D9J1F9</accession>
<organism evidence="4 5">
    <name type="scientific">Candidatus Merdivivens faecigallinarum</name>
    <dbReference type="NCBI Taxonomy" id="2840871"/>
    <lineage>
        <taxon>Bacteria</taxon>
        <taxon>Pseudomonadati</taxon>
        <taxon>Bacteroidota</taxon>
        <taxon>Bacteroidia</taxon>
        <taxon>Bacteroidales</taxon>
        <taxon>Muribaculaceae</taxon>
        <taxon>Muribaculaceae incertae sedis</taxon>
        <taxon>Candidatus Merdivivens</taxon>
    </lineage>
</organism>
<keyword evidence="4" id="KW-0328">Glycosyltransferase</keyword>
<comment type="caution">
    <text evidence="4">The sequence shown here is derived from an EMBL/GenBank/DDBJ whole genome shotgun (WGS) entry which is preliminary data.</text>
</comment>
<dbReference type="GO" id="GO:0032263">
    <property type="term" value="P:GMP salvage"/>
    <property type="evidence" value="ECO:0007669"/>
    <property type="project" value="TreeGrafter"/>
</dbReference>
<protein>
    <submittedName>
        <fullName evidence="4">Hypoxanthine phosphoribosyltransferase</fullName>
    </submittedName>
</protein>